<sequence length="102" mass="12395">MIFSNFIKHCIILILFISLLELVEFTFSLDTSPVRRNGERYSSSSSDRSSSRRRSQSRSRNRRRNGNRHGRNQHRHRTRGRSRNRLQDIYRRGPTYYRFTFN</sequence>
<reference evidence="4" key="2">
    <citation type="submission" date="2015-08" db="UniProtKB">
        <authorList>
            <consortium name="WormBaseParasite"/>
        </authorList>
    </citation>
    <scope>IDENTIFICATION</scope>
</reference>
<proteinExistence type="predicted"/>
<name>A0A0K0FR25_STRVS</name>
<evidence type="ECO:0000256" key="1">
    <source>
        <dbReference type="SAM" id="MobiDB-lite"/>
    </source>
</evidence>
<evidence type="ECO:0000313" key="3">
    <source>
        <dbReference type="Proteomes" id="UP000035680"/>
    </source>
</evidence>
<reference evidence="3" key="1">
    <citation type="submission" date="2014-07" db="EMBL/GenBank/DDBJ databases">
        <authorList>
            <person name="Martin A.A"/>
            <person name="De Silva N."/>
        </authorList>
    </citation>
    <scope>NUCLEOTIDE SEQUENCE</scope>
</reference>
<feature type="chain" id="PRO_5005330021" evidence="2">
    <location>
        <begin position="29"/>
        <end position="102"/>
    </location>
</feature>
<feature type="region of interest" description="Disordered" evidence="1">
    <location>
        <begin position="33"/>
        <end position="102"/>
    </location>
</feature>
<feature type="compositionally biased region" description="Basic residues" evidence="1">
    <location>
        <begin position="51"/>
        <end position="84"/>
    </location>
</feature>
<dbReference type="Proteomes" id="UP000035680">
    <property type="component" value="Unassembled WGS sequence"/>
</dbReference>
<organism evidence="3 4">
    <name type="scientific">Strongyloides venezuelensis</name>
    <name type="common">Threadworm</name>
    <dbReference type="NCBI Taxonomy" id="75913"/>
    <lineage>
        <taxon>Eukaryota</taxon>
        <taxon>Metazoa</taxon>
        <taxon>Ecdysozoa</taxon>
        <taxon>Nematoda</taxon>
        <taxon>Chromadorea</taxon>
        <taxon>Rhabditida</taxon>
        <taxon>Tylenchina</taxon>
        <taxon>Panagrolaimomorpha</taxon>
        <taxon>Strongyloidoidea</taxon>
        <taxon>Strongyloididae</taxon>
        <taxon>Strongyloides</taxon>
    </lineage>
</organism>
<feature type="signal peptide" evidence="2">
    <location>
        <begin position="1"/>
        <end position="28"/>
    </location>
</feature>
<dbReference type="WBParaSite" id="SVE_1224100.1">
    <property type="protein sequence ID" value="SVE_1224100.1"/>
    <property type="gene ID" value="SVE_1224100"/>
</dbReference>
<evidence type="ECO:0000256" key="2">
    <source>
        <dbReference type="SAM" id="SignalP"/>
    </source>
</evidence>
<accession>A0A0K0FR25</accession>
<keyword evidence="2" id="KW-0732">Signal</keyword>
<evidence type="ECO:0000313" key="4">
    <source>
        <dbReference type="WBParaSite" id="SVE_1224100.1"/>
    </source>
</evidence>
<protein>
    <submittedName>
        <fullName evidence="4">Uncharacterized protein</fullName>
    </submittedName>
</protein>
<keyword evidence="3" id="KW-1185">Reference proteome</keyword>
<dbReference type="AlphaFoldDB" id="A0A0K0FR25"/>